<proteinExistence type="inferred from homology"/>
<evidence type="ECO:0000256" key="5">
    <source>
        <dbReference type="ARBA" id="ARBA00023136"/>
    </source>
</evidence>
<dbReference type="EMBL" id="JACXZA010000002">
    <property type="protein sequence ID" value="MBD3919169.1"/>
    <property type="molecule type" value="Genomic_DNA"/>
</dbReference>
<comment type="subcellular location">
    <subcellularLocation>
        <location evidence="1">Membrane</location>
        <topology evidence="1">Multi-pass membrane protein</topology>
    </subcellularLocation>
</comment>
<keyword evidence="8" id="KW-1185">Reference proteome</keyword>
<evidence type="ECO:0000313" key="8">
    <source>
        <dbReference type="Proteomes" id="UP000609346"/>
    </source>
</evidence>
<keyword evidence="5 6" id="KW-0472">Membrane</keyword>
<evidence type="ECO:0000313" key="7">
    <source>
        <dbReference type="EMBL" id="MBD3919169.1"/>
    </source>
</evidence>
<comment type="similarity">
    <text evidence="2">Belongs to the autoinducer-2 exporter (AI-2E) (TC 2.A.86) family.</text>
</comment>
<feature type="transmembrane region" description="Helical" evidence="6">
    <location>
        <begin position="41"/>
        <end position="62"/>
    </location>
</feature>
<evidence type="ECO:0000256" key="2">
    <source>
        <dbReference type="ARBA" id="ARBA00009773"/>
    </source>
</evidence>
<feature type="transmembrane region" description="Helical" evidence="6">
    <location>
        <begin position="233"/>
        <end position="260"/>
    </location>
</feature>
<feature type="transmembrane region" description="Helical" evidence="6">
    <location>
        <begin position="159"/>
        <end position="184"/>
    </location>
</feature>
<evidence type="ECO:0000256" key="4">
    <source>
        <dbReference type="ARBA" id="ARBA00022989"/>
    </source>
</evidence>
<sequence length="375" mass="42014">MLLNQKLFSFLLILLMLGVNIFVISKITFIFHPLKILLETVFLPILLTGVAFYLLNPIVEFLEKHRIKRVYSILALYLLVAGIITLIVTAVIPLLREQIMGLIDHFPAYSQEAQLRFEDLIGSEYFNQFQQAVGFDPATLTENFSSHATNILNNAWSSIGGFVGALTETVLSIIVVPFILFYLLKDRRKLAPYVLGFLPNKLRNRSFTVMLEMNHQISSYIRGQILDSFCVGLLLYIGYLIIGLDYSLVLAVTAACTSVVPYLGPAIAIAPALVVAMVTSPVMLLKMVVVWTVVQLFEGKIITPQIMGKAMRIHPITIIFVILTAGKLFGILGIILAVPGYAILKVIVTHLFRWFKSYSGLYEMNKEPEQLEPKS</sequence>
<evidence type="ECO:0000256" key="3">
    <source>
        <dbReference type="ARBA" id="ARBA00022692"/>
    </source>
</evidence>
<dbReference type="Pfam" id="PF01594">
    <property type="entry name" value="AI-2E_transport"/>
    <property type="match status" value="1"/>
</dbReference>
<name>A0ABR8MXD2_9BACL</name>
<feature type="transmembrane region" description="Helical" evidence="6">
    <location>
        <begin position="318"/>
        <end position="344"/>
    </location>
</feature>
<feature type="transmembrane region" description="Helical" evidence="6">
    <location>
        <begin position="74"/>
        <end position="95"/>
    </location>
</feature>
<comment type="caution">
    <text evidence="7">The sequence shown here is derived from an EMBL/GenBank/DDBJ whole genome shotgun (WGS) entry which is preliminary data.</text>
</comment>
<dbReference type="Proteomes" id="UP000609346">
    <property type="component" value="Unassembled WGS sequence"/>
</dbReference>
<reference evidence="7 8" key="1">
    <citation type="submission" date="2020-09" db="EMBL/GenBank/DDBJ databases">
        <title>Paenibacillus sp. strain PR3 16S rRNA gene Genome sequencing and assembly.</title>
        <authorList>
            <person name="Kim J."/>
        </authorList>
    </citation>
    <scope>NUCLEOTIDE SEQUENCE [LARGE SCALE GENOMIC DNA]</scope>
    <source>
        <strain evidence="7 8">PR3</strain>
    </source>
</reference>
<dbReference type="RefSeq" id="WP_191203794.1">
    <property type="nucleotide sequence ID" value="NZ_JACXZA010000002.1"/>
</dbReference>
<feature type="transmembrane region" description="Helical" evidence="6">
    <location>
        <begin position="7"/>
        <end position="29"/>
    </location>
</feature>
<protein>
    <submittedName>
        <fullName evidence="7">AI-2E family transporter</fullName>
    </submittedName>
</protein>
<accession>A0ABR8MXD2</accession>
<evidence type="ECO:0000256" key="6">
    <source>
        <dbReference type="SAM" id="Phobius"/>
    </source>
</evidence>
<dbReference type="PANTHER" id="PTHR21716:SF69">
    <property type="entry name" value="TRANSPORT PROTEIN YUBA-RELATED"/>
    <property type="match status" value="1"/>
</dbReference>
<dbReference type="PANTHER" id="PTHR21716">
    <property type="entry name" value="TRANSMEMBRANE PROTEIN"/>
    <property type="match status" value="1"/>
</dbReference>
<keyword evidence="4 6" id="KW-1133">Transmembrane helix</keyword>
<feature type="transmembrane region" description="Helical" evidence="6">
    <location>
        <begin position="266"/>
        <end position="297"/>
    </location>
</feature>
<evidence type="ECO:0000256" key="1">
    <source>
        <dbReference type="ARBA" id="ARBA00004141"/>
    </source>
</evidence>
<organism evidence="7 8">
    <name type="scientific">Paenibacillus terricola</name>
    <dbReference type="NCBI Taxonomy" id="2763503"/>
    <lineage>
        <taxon>Bacteria</taxon>
        <taxon>Bacillati</taxon>
        <taxon>Bacillota</taxon>
        <taxon>Bacilli</taxon>
        <taxon>Bacillales</taxon>
        <taxon>Paenibacillaceae</taxon>
        <taxon>Paenibacillus</taxon>
    </lineage>
</organism>
<dbReference type="InterPro" id="IPR002549">
    <property type="entry name" value="AI-2E-like"/>
</dbReference>
<keyword evidence="3 6" id="KW-0812">Transmembrane</keyword>
<gene>
    <name evidence="7" type="ORF">H8B09_10420</name>
</gene>